<feature type="domain" description="Lactate/malate dehydrogenase C-terminal" evidence="6">
    <location>
        <begin position="194"/>
        <end position="363"/>
    </location>
</feature>
<keyword evidence="3" id="KW-0560">Oxidoreductase</keyword>
<dbReference type="SUPFAM" id="SSF56327">
    <property type="entry name" value="LDH C-terminal domain-like"/>
    <property type="match status" value="1"/>
</dbReference>
<evidence type="ECO:0000313" key="7">
    <source>
        <dbReference type="EMBL" id="AIT70166.1"/>
    </source>
</evidence>
<dbReference type="EMBL" id="KM113474">
    <property type="protein sequence ID" value="AIT70166.1"/>
    <property type="molecule type" value="mRNA"/>
</dbReference>
<accession>A0A097IUK3</accession>
<evidence type="ECO:0000256" key="3">
    <source>
        <dbReference type="ARBA" id="ARBA00023002"/>
    </source>
</evidence>
<dbReference type="FunFam" id="3.40.50.720:FF:000010">
    <property type="entry name" value="Malate dehydrogenase"/>
    <property type="match status" value="1"/>
</dbReference>
<evidence type="ECO:0000259" key="5">
    <source>
        <dbReference type="Pfam" id="PF00056"/>
    </source>
</evidence>
<gene>
    <name evidence="7" type="primary">malate dehydrogenase</name>
</gene>
<dbReference type="SUPFAM" id="SSF51735">
    <property type="entry name" value="NAD(P)-binding Rossmann-fold domains"/>
    <property type="match status" value="1"/>
</dbReference>
<protein>
    <recommendedName>
        <fullName evidence="2">malate dehydrogenase</fullName>
        <ecNumber evidence="2">1.1.1.37</ecNumber>
    </recommendedName>
</protein>
<evidence type="ECO:0000256" key="2">
    <source>
        <dbReference type="ARBA" id="ARBA00012995"/>
    </source>
</evidence>
<keyword evidence="4" id="KW-0520">NAD</keyword>
<name>A0A097IUK3_9PHAE</name>
<evidence type="ECO:0000256" key="4">
    <source>
        <dbReference type="ARBA" id="ARBA00023027"/>
    </source>
</evidence>
<dbReference type="Pfam" id="PF02866">
    <property type="entry name" value="Ldh_1_C"/>
    <property type="match status" value="1"/>
</dbReference>
<dbReference type="InterPro" id="IPR036291">
    <property type="entry name" value="NAD(P)-bd_dom_sf"/>
</dbReference>
<dbReference type="Gene3D" id="3.40.50.720">
    <property type="entry name" value="NAD(P)-binding Rossmann-like Domain"/>
    <property type="match status" value="1"/>
</dbReference>
<dbReference type="Pfam" id="PF00056">
    <property type="entry name" value="Ldh_1_N"/>
    <property type="match status" value="1"/>
</dbReference>
<feature type="domain" description="Lactate/malate dehydrogenase N-terminal" evidence="5">
    <location>
        <begin position="5"/>
        <end position="152"/>
    </location>
</feature>
<evidence type="ECO:0000259" key="6">
    <source>
        <dbReference type="Pfam" id="PF02866"/>
    </source>
</evidence>
<dbReference type="AlphaFoldDB" id="A0A097IUK3"/>
<dbReference type="PANTHER" id="PTHR23382">
    <property type="entry name" value="MALATE DEHYDROGENASE"/>
    <property type="match status" value="1"/>
</dbReference>
<evidence type="ECO:0000256" key="1">
    <source>
        <dbReference type="ARBA" id="ARBA00009613"/>
    </source>
</evidence>
<comment type="similarity">
    <text evidence="1">Belongs to the LDH/MDH superfamily. MDH type 2 family.</text>
</comment>
<reference evidence="7" key="1">
    <citation type="journal article" date="2014" name="PLoS ONE">
        <title>Phylogeny of c4-photosynthesis enzymes based on algal transcriptomic and genomic data supports an archaeal/proteobacterial origin and multiple duplication for most c4-related genes.</title>
        <authorList>
            <person name="Chi S."/>
            <person name="Wu S."/>
            <person name="Yu J."/>
            <person name="Wang X."/>
            <person name="Tang X."/>
            <person name="Liu T."/>
        </authorList>
    </citation>
    <scope>NUCLEOTIDE SEQUENCE</scope>
    <source>
        <strain evidence="7">LIRF-2016143</strain>
    </source>
</reference>
<dbReference type="InterPro" id="IPR001236">
    <property type="entry name" value="Lactate/malate_DH_N"/>
</dbReference>
<organism evidence="7">
    <name type="scientific">Dictyopteris undulata</name>
    <dbReference type="NCBI Taxonomy" id="156997"/>
    <lineage>
        <taxon>Eukaryota</taxon>
        <taxon>Sar</taxon>
        <taxon>Stramenopiles</taxon>
        <taxon>Ochrophyta</taxon>
        <taxon>PX clade</taxon>
        <taxon>Phaeophyceae</taxon>
        <taxon>Dictyotales</taxon>
        <taxon>Dictyotaceae</taxon>
        <taxon>Dictyopteris</taxon>
    </lineage>
</organism>
<dbReference type="InterPro" id="IPR022383">
    <property type="entry name" value="Lactate/malate_DH_C"/>
</dbReference>
<dbReference type="Gene3D" id="3.90.110.10">
    <property type="entry name" value="Lactate dehydrogenase/glycoside hydrolase, family 4, C-terminal"/>
    <property type="match status" value="1"/>
</dbReference>
<sequence>MVVLQVVVTGGAGQIAYSLIPLIARGLVFGPATRVHLRLLDIPPAAQALEAIVMEIQDSLFPTALEGVLGTTDEVRAFEGAQVAILLGGFPRKPGMERGQLMAKNVGIMKRMGQLLERHASRDCKALVVANPAATNCLVLAANAPSLPRKNFSFLSRLDHERMVGMLLEKANSVLAAGTASHAVRSERLRPADVRGLCIWGNHSDSQVPDASSVEFCLNGNWVPAQTILGDSPWLKLQDANAVAGAGGGDYLSEAVRNRGAVILAARKLSSAMSAANATAAHLGDWLCSPPTGKTVSMGVFSDGNPFGVPEGLVCSFPVQCGDLSGANRGGWNFDSDFRLTEDVSRQLAVSVAELEEEREMAFSILNGGQSTPSEGPPSSAPVVVSTATANGTGNGTLGRAANGAVNISKKPISSL</sequence>
<dbReference type="EC" id="1.1.1.37" evidence="2"/>
<dbReference type="InterPro" id="IPR010945">
    <property type="entry name" value="Malate_DH_type2"/>
</dbReference>
<dbReference type="GO" id="GO:0030060">
    <property type="term" value="F:L-malate dehydrogenase (NAD+) activity"/>
    <property type="evidence" value="ECO:0007669"/>
    <property type="project" value="UniProtKB-EC"/>
</dbReference>
<dbReference type="InterPro" id="IPR015955">
    <property type="entry name" value="Lactate_DH/Glyco_Ohase_4_C"/>
</dbReference>
<proteinExistence type="evidence at transcript level"/>
<dbReference type="NCBIfam" id="NF003916">
    <property type="entry name" value="PRK05442.1"/>
    <property type="match status" value="1"/>
</dbReference>
<dbReference type="GO" id="GO:0006108">
    <property type="term" value="P:malate metabolic process"/>
    <property type="evidence" value="ECO:0007669"/>
    <property type="project" value="InterPro"/>
</dbReference>